<dbReference type="Proteomes" id="UP000019483">
    <property type="component" value="Unassembled WGS sequence"/>
</dbReference>
<dbReference type="SUPFAM" id="SSF47240">
    <property type="entry name" value="Ferritin-like"/>
    <property type="match status" value="1"/>
</dbReference>
<keyword evidence="3" id="KW-0560">Oxidoreductase</keyword>
<dbReference type="InterPro" id="IPR009040">
    <property type="entry name" value="Ferritin-like_diiron"/>
</dbReference>
<dbReference type="RefSeq" id="WP_023845949.1">
    <property type="nucleotide sequence ID" value="NZ_AZAJ01000001.1"/>
</dbReference>
<feature type="binding site" evidence="4">
    <location>
        <position position="27"/>
    </location>
    <ligand>
        <name>Fe cation</name>
        <dbReference type="ChEBI" id="CHEBI:24875"/>
    </ligand>
</feature>
<reference evidence="6 7" key="1">
    <citation type="submission" date="2013-08" db="EMBL/GenBank/DDBJ databases">
        <authorList>
            <consortium name="DOE Joint Genome Institute"/>
            <person name="Eisen J."/>
            <person name="Huntemann M."/>
            <person name="Han J."/>
            <person name="Chen A."/>
            <person name="Kyrpides N."/>
            <person name="Mavromatis K."/>
            <person name="Markowitz V."/>
            <person name="Palaniappan K."/>
            <person name="Ivanova N."/>
            <person name="Schaumberg A."/>
            <person name="Pati A."/>
            <person name="Liolios K."/>
            <person name="Nordberg H.P."/>
            <person name="Cantor M.N."/>
            <person name="Hua S.X."/>
            <person name="Woyke T."/>
        </authorList>
    </citation>
    <scope>NUCLEOTIDE SEQUENCE [LARGE SCALE GENOMIC DNA]</scope>
    <source>
        <strain evidence="6 7">DSM 2278</strain>
    </source>
</reference>
<dbReference type="GO" id="GO:0020037">
    <property type="term" value="F:heme binding"/>
    <property type="evidence" value="ECO:0007669"/>
    <property type="project" value="TreeGrafter"/>
</dbReference>
<dbReference type="InterPro" id="IPR009078">
    <property type="entry name" value="Ferritin-like_SF"/>
</dbReference>
<dbReference type="OrthoDB" id="122477at2157"/>
<dbReference type="GO" id="GO:0005829">
    <property type="term" value="C:cytosol"/>
    <property type="evidence" value="ECO:0007669"/>
    <property type="project" value="TreeGrafter"/>
</dbReference>
<evidence type="ECO:0000259" key="5">
    <source>
        <dbReference type="PROSITE" id="PS50905"/>
    </source>
</evidence>
<comment type="subunit">
    <text evidence="3">Homododecamer. The 12 identical subunits form a hollow sphere into which the mineral iron core of up to 300 Fe(3+) can be deposited.</text>
</comment>
<evidence type="ECO:0000313" key="6">
    <source>
        <dbReference type="EMBL" id="ETA68815.1"/>
    </source>
</evidence>
<feature type="binding site" evidence="4">
    <location>
        <position position="63"/>
    </location>
    <ligand>
        <name>Fe cation</name>
        <dbReference type="ChEBI" id="CHEBI:24875"/>
    </ligand>
</feature>
<dbReference type="PROSITE" id="PS50905">
    <property type="entry name" value="FERRITIN_LIKE"/>
    <property type="match status" value="1"/>
</dbReference>
<dbReference type="InterPro" id="IPR014490">
    <property type="entry name" value="Dps-like"/>
</dbReference>
<dbReference type="GO" id="GO:0008199">
    <property type="term" value="F:ferric iron binding"/>
    <property type="evidence" value="ECO:0007669"/>
    <property type="project" value="UniProtKB-UniRule"/>
</dbReference>
<evidence type="ECO:0000256" key="4">
    <source>
        <dbReference type="PIRSR" id="PIRSR018063-50"/>
    </source>
</evidence>
<dbReference type="Pfam" id="PF00210">
    <property type="entry name" value="Ferritin"/>
    <property type="match status" value="1"/>
</dbReference>
<feature type="binding site" evidence="4">
    <location>
        <position position="147"/>
    </location>
    <ligand>
        <name>Fe cation</name>
        <dbReference type="ChEBI" id="CHEBI:24875"/>
    </ligand>
</feature>
<evidence type="ECO:0000256" key="2">
    <source>
        <dbReference type="ARBA" id="ARBA00023004"/>
    </source>
</evidence>
<dbReference type="GO" id="GO:0009295">
    <property type="term" value="C:nucleoid"/>
    <property type="evidence" value="ECO:0007669"/>
    <property type="project" value="UniProtKB-SubCell"/>
</dbReference>
<dbReference type="Gene3D" id="1.20.1260.10">
    <property type="match status" value="1"/>
</dbReference>
<protein>
    <recommendedName>
        <fullName evidence="3">DNA protection during starvation protein</fullName>
        <ecNumber evidence="3">1.16.-.-</ecNumber>
    </recommendedName>
</protein>
<gene>
    <name evidence="6" type="ORF">MettiDRAFT_2300</name>
</gene>
<dbReference type="InterPro" id="IPR008331">
    <property type="entry name" value="Ferritin_DPS_dom"/>
</dbReference>
<keyword evidence="3 4" id="KW-0479">Metal-binding</keyword>
<dbReference type="PIRSF" id="PIRSF018063">
    <property type="entry name" value="Ferrtn_UCP018063"/>
    <property type="match status" value="1"/>
</dbReference>
<dbReference type="CDD" id="cd01052">
    <property type="entry name" value="DPSL"/>
    <property type="match status" value="1"/>
</dbReference>
<keyword evidence="3" id="KW-0963">Cytoplasm</keyword>
<dbReference type="PANTHER" id="PTHR30295:SF1">
    <property type="entry name" value="DNA PROTECTION DURING STARVATION PROTEIN"/>
    <property type="match status" value="1"/>
</dbReference>
<keyword evidence="1 3" id="KW-0409">Iron storage</keyword>
<dbReference type="GeneID" id="96962073"/>
<dbReference type="PANTHER" id="PTHR30295">
    <property type="entry name" value="BACTERIOFERRITIN"/>
    <property type="match status" value="1"/>
</dbReference>
<feature type="domain" description="Ferritin-like diiron" evidence="5">
    <location>
        <begin position="10"/>
        <end position="162"/>
    </location>
</feature>
<name>W9DT60_METTI</name>
<feature type="binding site" evidence="4">
    <location>
        <position position="144"/>
    </location>
    <ligand>
        <name>Fe cation</name>
        <dbReference type="ChEBI" id="CHEBI:24875"/>
    </ligand>
</feature>
<comment type="function">
    <text evidence="3">Protects DNA from oxidative damage by sequestering intracellular Fe2+ ion and storing it in the form of Fe3+ oxyhydroxide mineral. One hydrogen peroxide oxidizes two Fe2+ ions, which prevents hydroxyl radical production by the Fenton reaction.</text>
</comment>
<dbReference type="GO" id="GO:0006879">
    <property type="term" value="P:intracellular iron ion homeostasis"/>
    <property type="evidence" value="ECO:0007669"/>
    <property type="project" value="UniProtKB-KW"/>
</dbReference>
<evidence type="ECO:0000313" key="7">
    <source>
        <dbReference type="Proteomes" id="UP000019483"/>
    </source>
</evidence>
<comment type="subcellular location">
    <subcellularLocation>
        <location evidence="3">Cytoplasm</location>
        <location evidence="3">Nucleoid</location>
    </subcellularLocation>
</comment>
<evidence type="ECO:0000256" key="1">
    <source>
        <dbReference type="ARBA" id="ARBA00022434"/>
    </source>
</evidence>
<accession>W9DT60</accession>
<dbReference type="GO" id="GO:0004322">
    <property type="term" value="F:ferroxidase activity"/>
    <property type="evidence" value="ECO:0007669"/>
    <property type="project" value="TreeGrafter"/>
</dbReference>
<sequence>MGTKGVEILGLDVNELIDLLNKALADEWLAYYQYWIGAKVIKGPMREAATAELIEHANDELRHADMVSNRIVQLGGTPVLSPQEWYEITNCGYEAPEDSFVKKILEQNIKGEQCAIQVYSNILEKVKDKDPVTYEIVLQILTDEIEHEDDLQAVMEDIELMQRRD</sequence>
<comment type="caution">
    <text evidence="6">The sequence shown here is derived from an EMBL/GenBank/DDBJ whole genome shotgun (WGS) entry which is preliminary data.</text>
</comment>
<dbReference type="InterPro" id="IPR012347">
    <property type="entry name" value="Ferritin-like"/>
</dbReference>
<feature type="binding site" evidence="4">
    <location>
        <position position="112"/>
    </location>
    <ligand>
        <name>Fe cation</name>
        <dbReference type="ChEBI" id="CHEBI:24875"/>
    </ligand>
</feature>
<dbReference type="STRING" id="1090322.MettiDRAFT_2300"/>
<organism evidence="6 7">
    <name type="scientific">Methanolobus tindarius DSM 2278</name>
    <dbReference type="NCBI Taxonomy" id="1090322"/>
    <lineage>
        <taxon>Archaea</taxon>
        <taxon>Methanobacteriati</taxon>
        <taxon>Methanobacteriota</taxon>
        <taxon>Stenosarchaea group</taxon>
        <taxon>Methanomicrobia</taxon>
        <taxon>Methanosarcinales</taxon>
        <taxon>Methanosarcinaceae</taxon>
        <taxon>Methanolobus</taxon>
    </lineage>
</organism>
<proteinExistence type="inferred from homology"/>
<evidence type="ECO:0000256" key="3">
    <source>
        <dbReference type="PIRNR" id="PIRNR018063"/>
    </source>
</evidence>
<dbReference type="EMBL" id="AZAJ01000001">
    <property type="protein sequence ID" value="ETA68815.1"/>
    <property type="molecule type" value="Genomic_DNA"/>
</dbReference>
<comment type="catalytic activity">
    <reaction evidence="3">
        <text>2 Fe(2+) + H2O2 + 2 H(+) = 2 Fe(3+) + 2 H2O</text>
        <dbReference type="Rhea" id="RHEA:48712"/>
        <dbReference type="ChEBI" id="CHEBI:15377"/>
        <dbReference type="ChEBI" id="CHEBI:15378"/>
        <dbReference type="ChEBI" id="CHEBI:16240"/>
        <dbReference type="ChEBI" id="CHEBI:29033"/>
        <dbReference type="ChEBI" id="CHEBI:29034"/>
    </reaction>
</comment>
<keyword evidence="2 3" id="KW-0408">Iron</keyword>
<dbReference type="AlphaFoldDB" id="W9DT60"/>
<keyword evidence="7" id="KW-1185">Reference proteome</keyword>
<dbReference type="EC" id="1.16.-.-" evidence="3"/>
<comment type="similarity">
    <text evidence="3">Belongs to the Dps family.</text>
</comment>
<dbReference type="InterPro" id="IPR033921">
    <property type="entry name" value="DPSL_diiron-bd_dom"/>
</dbReference>